<keyword evidence="2" id="KW-1185">Reference proteome</keyword>
<protein>
    <submittedName>
        <fullName evidence="1">Oidioi.mRNA.OKI2018_I69.chr2.g8086.t1.cds</fullName>
    </submittedName>
</protein>
<dbReference type="EMBL" id="OU015567">
    <property type="protein sequence ID" value="CAG5114001.1"/>
    <property type="molecule type" value="Genomic_DNA"/>
</dbReference>
<reference evidence="1 2" key="1">
    <citation type="submission" date="2021-04" db="EMBL/GenBank/DDBJ databases">
        <authorList>
            <person name="Bliznina A."/>
        </authorList>
    </citation>
    <scope>NUCLEOTIDE SEQUENCE [LARGE SCALE GENOMIC DNA]</scope>
</reference>
<name>A0ABN7TBK6_OIKDI</name>
<sequence length="284" mass="32545">MESSSEEEIQFWILQDDCKTFKNASDDFPPIVFEQFGFFLNELSPIAFSRANIALERTALSVSKRISWMIKEVLPLTTTKNMVILSNSLRLVIKKLEELSKILPSWIRDVHDQLKSSLSLVDAYLQKSCLSSILMIFNCQESLDIEFPKRPMERDSATPMIQASKYYMLKPERVILERVVYYLRKANTPKNQEVVLLLEQLGRSSCSLDSAVLDAYCDLTVECTESYDLVFDTNEEDSPSPSNLLNASLPLEIPELEEPLWKNMSKLSFSKADFKSFIALRHSS</sequence>
<evidence type="ECO:0000313" key="2">
    <source>
        <dbReference type="Proteomes" id="UP001158576"/>
    </source>
</evidence>
<evidence type="ECO:0000313" key="1">
    <source>
        <dbReference type="EMBL" id="CAG5114001.1"/>
    </source>
</evidence>
<organism evidence="1 2">
    <name type="scientific">Oikopleura dioica</name>
    <name type="common">Tunicate</name>
    <dbReference type="NCBI Taxonomy" id="34765"/>
    <lineage>
        <taxon>Eukaryota</taxon>
        <taxon>Metazoa</taxon>
        <taxon>Chordata</taxon>
        <taxon>Tunicata</taxon>
        <taxon>Appendicularia</taxon>
        <taxon>Copelata</taxon>
        <taxon>Oikopleuridae</taxon>
        <taxon>Oikopleura</taxon>
    </lineage>
</organism>
<dbReference type="Proteomes" id="UP001158576">
    <property type="component" value="Chromosome 2"/>
</dbReference>
<accession>A0ABN7TBK6</accession>
<proteinExistence type="predicted"/>
<gene>
    <name evidence="1" type="ORF">OKIOD_LOCUS16851</name>
</gene>